<reference evidence="3 4" key="1">
    <citation type="submission" date="2021-03" db="EMBL/GenBank/DDBJ databases">
        <authorList>
            <person name="Grouzdev D.S."/>
        </authorList>
    </citation>
    <scope>NUCLEOTIDE SEQUENCE [LARGE SCALE GENOMIC DNA]</scope>
    <source>
        <strain evidence="3 4">M50-1</strain>
    </source>
</reference>
<evidence type="ECO:0000259" key="2">
    <source>
        <dbReference type="Pfam" id="PF00589"/>
    </source>
</evidence>
<dbReference type="InterPro" id="IPR011010">
    <property type="entry name" value="DNA_brk_join_enz"/>
</dbReference>
<dbReference type="InterPro" id="IPR002104">
    <property type="entry name" value="Integrase_catalytic"/>
</dbReference>
<dbReference type="Proteomes" id="UP001193081">
    <property type="component" value="Unassembled WGS sequence"/>
</dbReference>
<sequence length="126" mass="13943">MVQQNALNRSHGTILHESLACPKETQARHGPLCRALKNGDGQPLRDQTIQARWAASCAQAGVHGTLHQLRHRHAPALVQDGVSLATIRTRLGHQHIPTTLRYAEQSDAAADAELRQRRRGLPHKHT</sequence>
<accession>A0ABS4DHM9</accession>
<name>A0ABS4DHM9_9CHLR</name>
<dbReference type="EMBL" id="SIJK02000118">
    <property type="protein sequence ID" value="MBP1468945.1"/>
    <property type="molecule type" value="Genomic_DNA"/>
</dbReference>
<gene>
    <name evidence="3" type="ORF">EYB53_024770</name>
</gene>
<evidence type="ECO:0000256" key="1">
    <source>
        <dbReference type="ARBA" id="ARBA00023172"/>
    </source>
</evidence>
<evidence type="ECO:0000313" key="4">
    <source>
        <dbReference type="Proteomes" id="UP001193081"/>
    </source>
</evidence>
<proteinExistence type="predicted"/>
<keyword evidence="1" id="KW-0233">DNA recombination</keyword>
<dbReference type="Gene3D" id="1.10.443.10">
    <property type="entry name" value="Intergrase catalytic core"/>
    <property type="match status" value="1"/>
</dbReference>
<dbReference type="SUPFAM" id="SSF56349">
    <property type="entry name" value="DNA breaking-rejoining enzymes"/>
    <property type="match status" value="1"/>
</dbReference>
<organism evidence="3 4">
    <name type="scientific">Candidatus Chloroploca mongolica</name>
    <dbReference type="NCBI Taxonomy" id="2528176"/>
    <lineage>
        <taxon>Bacteria</taxon>
        <taxon>Bacillati</taxon>
        <taxon>Chloroflexota</taxon>
        <taxon>Chloroflexia</taxon>
        <taxon>Chloroflexales</taxon>
        <taxon>Chloroflexineae</taxon>
        <taxon>Oscillochloridaceae</taxon>
        <taxon>Candidatus Chloroploca</taxon>
    </lineage>
</organism>
<evidence type="ECO:0000313" key="3">
    <source>
        <dbReference type="EMBL" id="MBP1468945.1"/>
    </source>
</evidence>
<protein>
    <submittedName>
        <fullName evidence="3">Tyrosine-type recombinase/integrase</fullName>
    </submittedName>
</protein>
<feature type="domain" description="Tyr recombinase" evidence="2">
    <location>
        <begin position="40"/>
        <end position="107"/>
    </location>
</feature>
<comment type="caution">
    <text evidence="3">The sequence shown here is derived from an EMBL/GenBank/DDBJ whole genome shotgun (WGS) entry which is preliminary data.</text>
</comment>
<dbReference type="Pfam" id="PF00589">
    <property type="entry name" value="Phage_integrase"/>
    <property type="match status" value="1"/>
</dbReference>
<dbReference type="InterPro" id="IPR013762">
    <property type="entry name" value="Integrase-like_cat_sf"/>
</dbReference>
<keyword evidence="4" id="KW-1185">Reference proteome</keyword>
<dbReference type="RefSeq" id="WP_135482199.1">
    <property type="nucleotide sequence ID" value="NZ_SIJK02000118.1"/>
</dbReference>